<feature type="region of interest" description="Disordered" evidence="3">
    <location>
        <begin position="1495"/>
        <end position="1517"/>
    </location>
</feature>
<evidence type="ECO:0000256" key="1">
    <source>
        <dbReference type="ARBA" id="ARBA00048432"/>
    </source>
</evidence>
<dbReference type="Pfam" id="PF12726">
    <property type="entry name" value="SEN1_N"/>
    <property type="match status" value="1"/>
</dbReference>
<dbReference type="GO" id="GO:0042802">
    <property type="term" value="F:identical protein binding"/>
    <property type="evidence" value="ECO:0007669"/>
    <property type="project" value="Ensembl"/>
</dbReference>
<dbReference type="FunFam" id="3.40.50.300:FF:000810">
    <property type="entry name" value="probable helicase senataxin"/>
    <property type="match status" value="1"/>
</dbReference>
<dbReference type="GO" id="GO:0045944">
    <property type="term" value="P:positive regulation of transcription by RNA polymerase II"/>
    <property type="evidence" value="ECO:0007669"/>
    <property type="project" value="Ensembl"/>
</dbReference>
<dbReference type="GO" id="GO:2000144">
    <property type="term" value="P:positive regulation of DNA-templated transcription initiation"/>
    <property type="evidence" value="ECO:0007669"/>
    <property type="project" value="Ensembl"/>
</dbReference>
<feature type="compositionally biased region" description="Polar residues" evidence="3">
    <location>
        <begin position="1276"/>
        <end position="1294"/>
    </location>
</feature>
<evidence type="ECO:0000256" key="3">
    <source>
        <dbReference type="SAM" id="MobiDB-lite"/>
    </source>
</evidence>
<sequence length="2751" mass="308138">MSTCCWCTPGGSSTTDVLKEYASKNASSDFLTAANDDLCYCLECVAEYHKARDQLPFLHEVLWELETSRLIGHFEKCIKEVGEDDELFIINDNGETQLSDISGSDFENNLRVPLLEILKYPYLLLNERVSELFVEGLCRMEQANCSFQVFDKHPGIYLLLVHPNEMIRRWAILSARNLGKVDRDDYYDLQEVLTCLFKVIELGLFESPDIYTSSLLEMGKLILLPCHMYDTTNYKNYWLGICLLLTVLEEQAMDSLFLGAGKQNDFMKSILHTMERQENDDSMNPFWPALHCFMVILDRLGSKVWGQLIDPIEAFQTIINNVSYNKEIENIRTSSKRAKLEPESTFEEDMVTCSQIVYNYNPGKSKKDSGWRSAICPDYCPNMYEEMETLTNLLQSDIGQDMRVHNSTFLWFIPFVQSIMDLKDLGVAYIVEVIHHLYSEVKDVLNEKVALCDKVTEFFLLILVSVIELHRNKKCLHLLWVSSQQWVEAVVKCAKLPATSFARFAEKSAGNCPRVTSTISGLSLNSQPSNSVQHACVLLIRSILREGYQLGQQTVCKQFLDKLNLLLRGNVSLGWQLTSQETQELQMCLKQIVRNINVRGPKDATSLDQTVVCKAQPQVSVKEESEITGEWTRNDKSPVFSKKQWKTDVYPKRGSPSSRRVGACEEDLLGVGLGASEKDGGLPSESCLAPLKEPLAKRSRDRGIFDGVALEAPKIAQGIHILKDFASRNGTDKARFESKVPGFLGIESRSESSENVFRSNENSCSKNEDNRKNPKLKPNIQKDDLCAKLFQVMKQCPRKIKMANQSEEAEANEGPSSVGSCRPKKEAESGRENAVTQKSSLDDCVTPEDAETEGGRSRNDTLFIKEEPNDEIHYLAPPKNCDCLQESDSEDEDKISHEVIGQAPQQSKFSLEKYLNRQETRTDDLSPSFKSKSNGKETNECVCSVPRKAIREVSAVSVIVSPSSARVTEDHDRETLIAYAKGLNLLSDSAPEDSPQLQNIKRKVKDAVKCAMNGQSDDSVSSVETPKDQIIIISDSSSDEERALTVKEEIKTAVIDIKKGSSEPCPSASNGEDELEAQEGSASPLESEECDSQMFEFETQEQVYSFWQDSEASGKNAEPERGTRLIATGTHSLELLSDWGYETDYICDDIIEKVVEDMEKHLEPLTSSLSPEECDKIEVKPGSHPSVNPTAKDPEGPLPNFKNIGRSKVCSTADMVKGRSDSDVAASTSASPLSVTPGLSKIANGNPGAVFPSRSMPSPYFTSKEPASKNHKKTGVRQNKGQNKTLNKTSSSKETPPCRSTPAVVPPKKFRQCPEPTSTVEKLGLKKRPRKAFDLSQRSLDSLAKLRNYGQTAGAVNSHKKQKAKLISPQALVIKNNKKLLACQDLQFFRQMKSEPKKNRKGPAASRSGSFPRALSNPVPAPAARRQSSSGTRDGFQSKVELVSSSDGKRQREDSDTEAVHTGRVSETVNGSADPSTNQEALDSRVHLIQANEALVSSSEDHSRGSFSSGGCGFRNDLEDQVDRQAPLSSGSEMSSREAESKLNDNKEECNLFLTQADTVDMELCSQMEDFEDFQGFPENEPKEVRDDPQPGSSSSVKCKHKDCTEAVANPGESCSEHSVVETSDEHLFAKPAVPMLPLLKTAKPPTAKVFSSSSTSRNAAFSKDLEKSPKLPLPLKNKPNAVKPTASKVTKPTPAFAQRSAAKLDEEKNPRNVLQPYNKQTPSCFGRPAPPVQRGPRNPYPLVNSFATQQSYYNLFLNEVLKWKYEMFKDVCQLGPPASLCKTILNPVPISFHNYDDYFHIFFPLMILNTFETVAQEWLENQKKDHSYQLHLRSFYSGDINSAKFLVYVKEKDMAKQLYPKEDDLILLEVPGGISGFAAEKNEVIRHPVYHIAYVSQFTRSSARHTDRQVICSVAIQTKSNLTSYLNQPVKCTIISSLVTTQRKFRALLSLSRSPLASTIINPNVSDFCPRDSVKAAPEKTVAYLKDFNEDQKKAIETAYSMVIPHPSLPRICLIHGPPGTGKSRTIIGLLHRILNETPKERPAQNLNAKIKRNRVLVCAPSNAAIDELMKKIILEFKEKCQNKKSPLGNCGDINLVRLGPEKSISNEVLKFSLDSQVNYRMKKALPTRDQDLHKRKEALDHQLDQLSRQRAMDRCEKGEKSQNLDEEIARLSEQREQLASKLKEVRGRPQEIQSNIILGSHIICCTLSTSGGFLLESAFRRQGYDPFSCVIVDEAGQACELETLIPLIHRCNKLILVGDPKQLPPTVISLKAQEFGFDQSMMARLCKNLENQVEQNLARKVPILQLTFQYRMHPDICLFPSNYIYGRSLKTSRATEEARCSLDWPFLPYLVFDVEDGLERREHESYFNFQEIKLVIELIKMIKDKEKDITSRNIGIITPYKSQKKMIQYELDKEFEKSRLGEIDTVDGFQGRQKDCIIVTCVRANSTQDIGFLSSLQRLNVTITRAKYSLFILGHLKTLMENNDWNQLIQDAQRRGAIIRTCEANYRQDVLRILKPKSVLQQLPVKAVEEQTRPQTGLSGERPKDAAEGLEKITSSPTIAPSLPSPQCGGTSNRAEPLPPDRQKETTQAAPGKALITSPAQNQPRDPRLAWRRDFSAKERPPKEPTTRPRQELSSPGADPGRNSNLDRSVSRVAARTLSDPQPDRPSAQGSGPSAQKSRHQSWEGSRRETPSARGGGQEKPAPRREKDFHLDRDYRLERGSHSRKDFRPGRGQDTQENRDSDAKRRKIS</sequence>
<dbReference type="InParanoid" id="A0A6I8P7F5"/>
<dbReference type="Pfam" id="PF13086">
    <property type="entry name" value="AAA_11"/>
    <property type="match status" value="1"/>
</dbReference>
<evidence type="ECO:0000313" key="6">
    <source>
        <dbReference type="Proteomes" id="UP000002279"/>
    </source>
</evidence>
<comment type="catalytic activity">
    <reaction evidence="1">
        <text>ATP + H2O = ADP + phosphate + H(+)</text>
        <dbReference type="Rhea" id="RHEA:13065"/>
        <dbReference type="ChEBI" id="CHEBI:15377"/>
        <dbReference type="ChEBI" id="CHEBI:15378"/>
        <dbReference type="ChEBI" id="CHEBI:30616"/>
        <dbReference type="ChEBI" id="CHEBI:43474"/>
        <dbReference type="ChEBI" id="CHEBI:456216"/>
        <dbReference type="EC" id="3.6.4.12"/>
    </reaction>
    <physiologicalReaction direction="left-to-right" evidence="1">
        <dbReference type="Rhea" id="RHEA:13066"/>
    </physiologicalReaction>
</comment>
<dbReference type="GO" id="GO:0070301">
    <property type="term" value="P:cellular response to hydrogen peroxide"/>
    <property type="evidence" value="ECO:0007669"/>
    <property type="project" value="Ensembl"/>
</dbReference>
<dbReference type="GO" id="GO:0030426">
    <property type="term" value="C:growth cone"/>
    <property type="evidence" value="ECO:0007669"/>
    <property type="project" value="Ensembl"/>
</dbReference>
<reference evidence="5" key="3">
    <citation type="submission" date="2025-09" db="UniProtKB">
        <authorList>
            <consortium name="Ensembl"/>
        </authorList>
    </citation>
    <scope>IDENTIFICATION</scope>
    <source>
        <strain evidence="5">Glennie</strain>
    </source>
</reference>
<dbReference type="GO" id="GO:0006302">
    <property type="term" value="P:double-strand break repair"/>
    <property type="evidence" value="ECO:0007669"/>
    <property type="project" value="Ensembl"/>
</dbReference>
<dbReference type="GeneID" id="103166025"/>
<protein>
    <submittedName>
        <fullName evidence="5">Senataxin</fullName>
    </submittedName>
</protein>
<dbReference type="GO" id="GO:0033677">
    <property type="term" value="F:DNA/RNA helicase activity"/>
    <property type="evidence" value="ECO:0007669"/>
    <property type="project" value="Ensembl"/>
</dbReference>
<dbReference type="InterPro" id="IPR014001">
    <property type="entry name" value="Helicase_ATP-bd"/>
</dbReference>
<gene>
    <name evidence="5" type="primary">SETX</name>
</gene>
<dbReference type="FunFam" id="3.40.50.300:FF:006044">
    <property type="entry name" value="Senataxin"/>
    <property type="match status" value="1"/>
</dbReference>
<dbReference type="Pfam" id="PF13087">
    <property type="entry name" value="AAA_12"/>
    <property type="match status" value="1"/>
</dbReference>
<dbReference type="GeneTree" id="ENSGT00940000160918"/>
<dbReference type="GO" id="GO:0033120">
    <property type="term" value="P:positive regulation of RNA splicing"/>
    <property type="evidence" value="ECO:0007669"/>
    <property type="project" value="Ensembl"/>
</dbReference>
<feature type="compositionally biased region" description="Basic and acidic residues" evidence="3">
    <location>
        <begin position="1447"/>
        <end position="1461"/>
    </location>
</feature>
<dbReference type="GO" id="GO:0003723">
    <property type="term" value="F:RNA binding"/>
    <property type="evidence" value="ECO:0000318"/>
    <property type="project" value="GO_Central"/>
</dbReference>
<dbReference type="InterPro" id="IPR045055">
    <property type="entry name" value="DNA2/NAM7-like"/>
</dbReference>
<organism evidence="5 6">
    <name type="scientific">Ornithorhynchus anatinus</name>
    <name type="common">Duckbill platypus</name>
    <dbReference type="NCBI Taxonomy" id="9258"/>
    <lineage>
        <taxon>Eukaryota</taxon>
        <taxon>Metazoa</taxon>
        <taxon>Chordata</taxon>
        <taxon>Craniata</taxon>
        <taxon>Vertebrata</taxon>
        <taxon>Euteleostomi</taxon>
        <taxon>Mammalia</taxon>
        <taxon>Monotremata</taxon>
        <taxon>Ornithorhynchidae</taxon>
        <taxon>Ornithorhynchus</taxon>
    </lineage>
</organism>
<dbReference type="Gene3D" id="3.40.50.300">
    <property type="entry name" value="P-loop containing nucleotide triphosphate hydrolases"/>
    <property type="match status" value="2"/>
</dbReference>
<feature type="compositionally biased region" description="Basic and acidic residues" evidence="3">
    <location>
        <begin position="2607"/>
        <end position="2633"/>
    </location>
</feature>
<feature type="region of interest" description="Disordered" evidence="3">
    <location>
        <begin position="917"/>
        <end position="938"/>
    </location>
</feature>
<feature type="region of interest" description="Disordered" evidence="3">
    <location>
        <begin position="1646"/>
        <end position="1710"/>
    </location>
</feature>
<feature type="coiled-coil region" evidence="2">
    <location>
        <begin position="2131"/>
        <end position="2190"/>
    </location>
</feature>
<dbReference type="SMART" id="SM00487">
    <property type="entry name" value="DEXDc"/>
    <property type="match status" value="1"/>
</dbReference>
<dbReference type="RefSeq" id="XP_028918934.1">
    <property type="nucleotide sequence ID" value="XM_029063101.2"/>
</dbReference>
<dbReference type="PANTHER" id="PTHR10887:SF537">
    <property type="entry name" value="HELICASE SENATAXIN-RELATED"/>
    <property type="match status" value="1"/>
</dbReference>
<dbReference type="CDD" id="cd18808">
    <property type="entry name" value="SF1_C_Upf1"/>
    <property type="match status" value="1"/>
</dbReference>
<dbReference type="GO" id="GO:0005737">
    <property type="term" value="C:cytoplasm"/>
    <property type="evidence" value="ECO:0007669"/>
    <property type="project" value="Ensembl"/>
</dbReference>
<dbReference type="InterPro" id="IPR027417">
    <property type="entry name" value="P-loop_NTPase"/>
</dbReference>
<feature type="compositionally biased region" description="Basic and acidic residues" evidence="3">
    <location>
        <begin position="2683"/>
        <end position="2693"/>
    </location>
</feature>
<dbReference type="GO" id="GO:0010976">
    <property type="term" value="P:positive regulation of neuron projection development"/>
    <property type="evidence" value="ECO:0007669"/>
    <property type="project" value="Ensembl"/>
</dbReference>
<feature type="region of interest" description="Disordered" evidence="3">
    <location>
        <begin position="1058"/>
        <end position="1084"/>
    </location>
</feature>
<dbReference type="Proteomes" id="UP000002279">
    <property type="component" value="Chromosome 4"/>
</dbReference>
<feature type="region of interest" description="Disordered" evidence="3">
    <location>
        <begin position="749"/>
        <end position="778"/>
    </location>
</feature>
<dbReference type="InterPro" id="IPR047187">
    <property type="entry name" value="SF1_C_Upf1"/>
</dbReference>
<feature type="region of interest" description="Disordered" evidence="3">
    <location>
        <begin position="804"/>
        <end position="878"/>
    </location>
</feature>
<dbReference type="OrthoDB" id="6513042at2759"/>
<dbReference type="GO" id="GO:0003678">
    <property type="term" value="F:DNA helicase activity"/>
    <property type="evidence" value="ECO:0007669"/>
    <property type="project" value="UniProtKB-EC"/>
</dbReference>
<evidence type="ECO:0000313" key="5">
    <source>
        <dbReference type="Ensembl" id="ENSOANP00000048311.1"/>
    </source>
</evidence>
<dbReference type="CDD" id="cd18042">
    <property type="entry name" value="DEXXQc_SETX"/>
    <property type="match status" value="1"/>
</dbReference>
<feature type="region of interest" description="Disordered" evidence="3">
    <location>
        <begin position="2527"/>
        <end position="2751"/>
    </location>
</feature>
<keyword evidence="2" id="KW-0175">Coiled coil</keyword>
<feature type="compositionally biased region" description="Basic and acidic residues" evidence="3">
    <location>
        <begin position="1535"/>
        <end position="1544"/>
    </location>
</feature>
<feature type="region of interest" description="Disordered" evidence="3">
    <location>
        <begin position="1525"/>
        <end position="1544"/>
    </location>
</feature>
<dbReference type="CTD" id="23064"/>
<accession>A0A6I8P7F5</accession>
<evidence type="ECO:0000259" key="4">
    <source>
        <dbReference type="SMART" id="SM00487"/>
    </source>
</evidence>
<feature type="compositionally biased region" description="Basic and acidic residues" evidence="3">
    <location>
        <begin position="2703"/>
        <end position="2745"/>
    </location>
</feature>
<dbReference type="InterPro" id="IPR024481">
    <property type="entry name" value="Helicase_Sen1_N"/>
</dbReference>
<dbReference type="GO" id="GO:0006376">
    <property type="term" value="P:mRNA splice site recognition"/>
    <property type="evidence" value="ECO:0007669"/>
    <property type="project" value="Ensembl"/>
</dbReference>
<dbReference type="KEGG" id="oaa:103166025"/>
<reference evidence="5" key="2">
    <citation type="submission" date="2025-08" db="UniProtKB">
        <authorList>
            <consortium name="Ensembl"/>
        </authorList>
    </citation>
    <scope>IDENTIFICATION</scope>
    <source>
        <strain evidence="5">Glennie</strain>
    </source>
</reference>
<dbReference type="InterPro" id="IPR041677">
    <property type="entry name" value="DNA2/NAM7_AAA_11"/>
</dbReference>
<dbReference type="GO" id="GO:0016604">
    <property type="term" value="C:nuclear body"/>
    <property type="evidence" value="ECO:0000318"/>
    <property type="project" value="GO_Central"/>
</dbReference>
<feature type="domain" description="Helicase ATP-binding" evidence="4">
    <location>
        <begin position="1985"/>
        <end position="2282"/>
    </location>
</feature>
<dbReference type="GO" id="GO:0001147">
    <property type="term" value="F:transcription termination site sequence-specific DNA binding"/>
    <property type="evidence" value="ECO:0000318"/>
    <property type="project" value="GO_Central"/>
</dbReference>
<dbReference type="GO" id="GO:0000228">
    <property type="term" value="C:nuclear chromosome"/>
    <property type="evidence" value="ECO:0007669"/>
    <property type="project" value="Ensembl"/>
</dbReference>
<feature type="compositionally biased region" description="Polar residues" evidence="3">
    <location>
        <begin position="1465"/>
        <end position="1479"/>
    </location>
</feature>
<feature type="compositionally biased region" description="Basic and acidic residues" evidence="3">
    <location>
        <begin position="2543"/>
        <end position="2553"/>
    </location>
</feature>
<dbReference type="OMA" id="NIFFPLM"/>
<feature type="compositionally biased region" description="Basic and acidic residues" evidence="3">
    <location>
        <begin position="853"/>
        <end position="873"/>
    </location>
</feature>
<keyword evidence="6" id="KW-1185">Reference proteome</keyword>
<dbReference type="GO" id="GO:0006369">
    <property type="term" value="P:termination of RNA polymerase II transcription"/>
    <property type="evidence" value="ECO:0000318"/>
    <property type="project" value="GO_Central"/>
</dbReference>
<evidence type="ECO:0000256" key="2">
    <source>
        <dbReference type="SAM" id="Coils"/>
    </source>
</evidence>
<dbReference type="SUPFAM" id="SSF52540">
    <property type="entry name" value="P-loop containing nucleoside triphosphate hydrolases"/>
    <property type="match status" value="1"/>
</dbReference>
<dbReference type="GO" id="GO:0045171">
    <property type="term" value="C:intercellular bridge"/>
    <property type="evidence" value="ECO:0007669"/>
    <property type="project" value="Ensembl"/>
</dbReference>
<dbReference type="InterPro" id="IPR041679">
    <property type="entry name" value="DNA2/NAM7-like_C"/>
</dbReference>
<dbReference type="Bgee" id="ENSOANG00000050914">
    <property type="expression patterns" value="Expressed in testis and 8 other cell types or tissues"/>
</dbReference>
<dbReference type="Ensembl" id="ENSOANT00000076174.1">
    <property type="protein sequence ID" value="ENSOANP00000048311.1"/>
    <property type="gene ID" value="ENSOANG00000050914.1"/>
</dbReference>
<name>A0A6I8P7F5_ORNAN</name>
<proteinExistence type="predicted"/>
<feature type="region of interest" description="Disordered" evidence="3">
    <location>
        <begin position="1392"/>
        <end position="1479"/>
    </location>
</feature>
<dbReference type="GO" id="GO:2000806">
    <property type="term" value="P:positive regulation of termination of RNA polymerase II transcription, poly(A)-coupled"/>
    <property type="evidence" value="ECO:0007669"/>
    <property type="project" value="Ensembl"/>
</dbReference>
<feature type="compositionally biased region" description="Basic and acidic residues" evidence="3">
    <location>
        <begin position="1580"/>
        <end position="1589"/>
    </location>
</feature>
<feature type="region of interest" description="Disordered" evidence="3">
    <location>
        <begin position="1179"/>
        <end position="1205"/>
    </location>
</feature>
<reference evidence="5 6" key="1">
    <citation type="journal article" date="2008" name="Nature">
        <title>Genome analysis of the platypus reveals unique signatures of evolution.</title>
        <authorList>
            <person name="Warren W.C."/>
            <person name="Hillier L.W."/>
            <person name="Marshall Graves J.A."/>
            <person name="Birney E."/>
            <person name="Ponting C.P."/>
            <person name="Grutzner F."/>
            <person name="Belov K."/>
            <person name="Miller W."/>
            <person name="Clarke L."/>
            <person name="Chinwalla A.T."/>
            <person name="Yang S.P."/>
            <person name="Heger A."/>
            <person name="Locke D.P."/>
            <person name="Miethke P."/>
            <person name="Waters P.D."/>
            <person name="Veyrunes F."/>
            <person name="Fulton L."/>
            <person name="Fulton B."/>
            <person name="Graves T."/>
            <person name="Wallis J."/>
            <person name="Puente X.S."/>
            <person name="Lopez-Otin C."/>
            <person name="Ordonez G.R."/>
            <person name="Eichler E.E."/>
            <person name="Chen L."/>
            <person name="Cheng Z."/>
            <person name="Deakin J.E."/>
            <person name="Alsop A."/>
            <person name="Thompson K."/>
            <person name="Kirby P."/>
            <person name="Papenfuss A.T."/>
            <person name="Wakefield M.J."/>
            <person name="Olender T."/>
            <person name="Lancet D."/>
            <person name="Huttley G.A."/>
            <person name="Smit A.F."/>
            <person name="Pask A."/>
            <person name="Temple-Smith P."/>
            <person name="Batzer M.A."/>
            <person name="Walker J.A."/>
            <person name="Konkel M.K."/>
            <person name="Harris R.S."/>
            <person name="Whittington C.M."/>
            <person name="Wong E.S."/>
            <person name="Gemmell N.J."/>
            <person name="Buschiazzo E."/>
            <person name="Vargas Jentzsch I.M."/>
            <person name="Merkel A."/>
            <person name="Schmitz J."/>
            <person name="Zemann A."/>
            <person name="Churakov G."/>
            <person name="Kriegs J.O."/>
            <person name="Brosius J."/>
            <person name="Murchison E.P."/>
            <person name="Sachidanandam R."/>
            <person name="Smith C."/>
            <person name="Hannon G.J."/>
            <person name="Tsend-Ayush E."/>
            <person name="McMillan D."/>
            <person name="Attenborough R."/>
            <person name="Rens W."/>
            <person name="Ferguson-Smith M."/>
            <person name="Lefevre C.M."/>
            <person name="Sharp J.A."/>
            <person name="Nicholas K.R."/>
            <person name="Ray D.A."/>
            <person name="Kube M."/>
            <person name="Reinhardt R."/>
            <person name="Pringle T.H."/>
            <person name="Taylor J."/>
            <person name="Jones R.C."/>
            <person name="Nixon B."/>
            <person name="Dacheux J.L."/>
            <person name="Niwa H."/>
            <person name="Sekita Y."/>
            <person name="Huang X."/>
            <person name="Stark A."/>
            <person name="Kheradpour P."/>
            <person name="Kellis M."/>
            <person name="Flicek P."/>
            <person name="Chen Y."/>
            <person name="Webber C."/>
            <person name="Hardison R."/>
            <person name="Nelson J."/>
            <person name="Hallsworth-Pepin K."/>
            <person name="Delehaunty K."/>
            <person name="Markovic C."/>
            <person name="Minx P."/>
            <person name="Feng Y."/>
            <person name="Kremitzki C."/>
            <person name="Mitreva M."/>
            <person name="Glasscock J."/>
            <person name="Wylie T."/>
            <person name="Wohldmann P."/>
            <person name="Thiru P."/>
            <person name="Nhan M.N."/>
            <person name="Pohl C.S."/>
            <person name="Smith S.M."/>
            <person name="Hou S."/>
            <person name="Nefedov M."/>
            <person name="de Jong P.J."/>
            <person name="Renfree M.B."/>
            <person name="Mardis E.R."/>
            <person name="Wilson R.K."/>
        </authorList>
    </citation>
    <scope>NUCLEOTIDE SEQUENCE [LARGE SCALE GENOMIC DNA]</scope>
    <source>
        <strain evidence="5 6">Glennie</strain>
    </source>
</reference>
<feature type="compositionally biased region" description="Polar residues" evidence="3">
    <location>
        <begin position="753"/>
        <end position="765"/>
    </location>
</feature>
<feature type="region of interest" description="Disordered" evidence="3">
    <location>
        <begin position="1574"/>
        <end position="1598"/>
    </location>
</feature>
<feature type="region of interest" description="Disordered" evidence="3">
    <location>
        <begin position="1222"/>
        <end position="1325"/>
    </location>
</feature>
<dbReference type="FunCoup" id="A0A6I8P7F5">
    <property type="interactions" value="2407"/>
</dbReference>
<dbReference type="PANTHER" id="PTHR10887">
    <property type="entry name" value="DNA2/NAM7 HELICASE FAMILY"/>
    <property type="match status" value="1"/>
</dbReference>